<evidence type="ECO:0000313" key="2">
    <source>
        <dbReference type="Proteomes" id="UP000499080"/>
    </source>
</evidence>
<evidence type="ECO:0000313" key="1">
    <source>
        <dbReference type="EMBL" id="GBM04351.1"/>
    </source>
</evidence>
<proteinExistence type="predicted"/>
<sequence length="108" mass="12153">MAHRILKQYPSNRKLYCPNVINPDYDMRQFTPQVLHAGVVEFNNVPMLPSSLTKAKLIKGFCKRLPSESKTRRSVLYAVVWSSIPEGGDGSCCLNDPSRPPLSTVQVY</sequence>
<name>A0A4Y2CIT0_ARAVE</name>
<comment type="caution">
    <text evidence="1">The sequence shown here is derived from an EMBL/GenBank/DDBJ whole genome shotgun (WGS) entry which is preliminary data.</text>
</comment>
<protein>
    <submittedName>
        <fullName evidence="1">Uncharacterized protein</fullName>
    </submittedName>
</protein>
<dbReference type="Proteomes" id="UP000499080">
    <property type="component" value="Unassembled WGS sequence"/>
</dbReference>
<keyword evidence="2" id="KW-1185">Reference proteome</keyword>
<dbReference type="AlphaFoldDB" id="A0A4Y2CIT0"/>
<dbReference type="EMBL" id="BGPR01000201">
    <property type="protein sequence ID" value="GBM04351.1"/>
    <property type="molecule type" value="Genomic_DNA"/>
</dbReference>
<organism evidence="1 2">
    <name type="scientific">Araneus ventricosus</name>
    <name type="common">Orbweaver spider</name>
    <name type="synonym">Epeira ventricosa</name>
    <dbReference type="NCBI Taxonomy" id="182803"/>
    <lineage>
        <taxon>Eukaryota</taxon>
        <taxon>Metazoa</taxon>
        <taxon>Ecdysozoa</taxon>
        <taxon>Arthropoda</taxon>
        <taxon>Chelicerata</taxon>
        <taxon>Arachnida</taxon>
        <taxon>Araneae</taxon>
        <taxon>Araneomorphae</taxon>
        <taxon>Entelegynae</taxon>
        <taxon>Araneoidea</taxon>
        <taxon>Araneidae</taxon>
        <taxon>Araneus</taxon>
    </lineage>
</organism>
<accession>A0A4Y2CIT0</accession>
<reference evidence="1 2" key="1">
    <citation type="journal article" date="2019" name="Sci. Rep.">
        <title>Orb-weaving spider Araneus ventricosus genome elucidates the spidroin gene catalogue.</title>
        <authorList>
            <person name="Kono N."/>
            <person name="Nakamura H."/>
            <person name="Ohtoshi R."/>
            <person name="Moran D.A.P."/>
            <person name="Shinohara A."/>
            <person name="Yoshida Y."/>
            <person name="Fujiwara M."/>
            <person name="Mori M."/>
            <person name="Tomita M."/>
            <person name="Arakawa K."/>
        </authorList>
    </citation>
    <scope>NUCLEOTIDE SEQUENCE [LARGE SCALE GENOMIC DNA]</scope>
</reference>
<gene>
    <name evidence="1" type="ORF">AVEN_146217_1</name>
</gene>